<sequence>MSQIDSHIRLIQEKLAGEGSEFSYEEVEEVFKVLRDASLKLIVTNIPRAVFTNETARNAFEDHFKSYDPHSTFFYLSSFSRAQVYMERPEAALCARLQSQGWKLPRDVVTTLAEGTVDDAVSEGISCFIDHVDEEDASPNWSEEDADDLECNCDCGIESVPLGDENQLASSNEDPSIRHELCIDEIIEKMKPKDSREDSSSGKPLPNSQHLPSAQKSGSAPPKDSPVDYRMSVTECESTSEASGDDLVTLATTTETRSSHRPSCPRYRESSKNNRRMKHLAPPKPPRLFLLSPPASPPVGWQPKPEAEPVINYELLEALASLAPGEAFELYPRDAAGRHPSIVITPCETHHSTANRPQIVHTPCPERKTF</sequence>
<dbReference type="SUPFAM" id="SSF54928">
    <property type="entry name" value="RNA-binding domain, RBD"/>
    <property type="match status" value="1"/>
</dbReference>
<comment type="caution">
    <text evidence="3">The sequence shown here is derived from an EMBL/GenBank/DDBJ whole genome shotgun (WGS) entry which is preliminary data.</text>
</comment>
<proteinExistence type="inferred from homology"/>
<evidence type="ECO:0000313" key="4">
    <source>
        <dbReference type="Proteomes" id="UP000316759"/>
    </source>
</evidence>
<dbReference type="EMBL" id="SUNJ01000982">
    <property type="protein sequence ID" value="TPP67174.1"/>
    <property type="molecule type" value="Genomic_DNA"/>
</dbReference>
<name>A0A504Z0C6_FASGI</name>
<feature type="region of interest" description="Disordered" evidence="2">
    <location>
        <begin position="191"/>
        <end position="288"/>
    </location>
</feature>
<protein>
    <submittedName>
        <fullName evidence="3">Calcipressin-2</fullName>
    </submittedName>
</protein>
<keyword evidence="4" id="KW-1185">Reference proteome</keyword>
<feature type="compositionally biased region" description="Polar residues" evidence="2">
    <location>
        <begin position="206"/>
        <end position="218"/>
    </location>
</feature>
<dbReference type="Pfam" id="PF04847">
    <property type="entry name" value="Calcipressin"/>
    <property type="match status" value="2"/>
</dbReference>
<dbReference type="OrthoDB" id="17212at2759"/>
<feature type="compositionally biased region" description="Basic and acidic residues" evidence="2">
    <location>
        <begin position="191"/>
        <end position="200"/>
    </location>
</feature>
<dbReference type="InterPro" id="IPR012677">
    <property type="entry name" value="Nucleotide-bd_a/b_plait_sf"/>
</dbReference>
<dbReference type="STRING" id="46835.A0A504Z0C6"/>
<dbReference type="Gene3D" id="3.30.70.330">
    <property type="match status" value="1"/>
</dbReference>
<dbReference type="InterPro" id="IPR035979">
    <property type="entry name" value="RBD_domain_sf"/>
</dbReference>
<comment type="similarity">
    <text evidence="1">Belongs to the RCAN family.</text>
</comment>
<dbReference type="InterPro" id="IPR006931">
    <property type="entry name" value="Calcipressin"/>
</dbReference>
<gene>
    <name evidence="3" type="ORF">FGIG_09864</name>
</gene>
<reference evidence="3 4" key="1">
    <citation type="submission" date="2019-04" db="EMBL/GenBank/DDBJ databases">
        <title>Annotation for the trematode Fasciola gigantica.</title>
        <authorList>
            <person name="Choi Y.-J."/>
        </authorList>
    </citation>
    <scope>NUCLEOTIDE SEQUENCE [LARGE SCALE GENOMIC DNA]</scope>
    <source>
        <strain evidence="3">Uganda_cow_1</strain>
    </source>
</reference>
<evidence type="ECO:0000256" key="1">
    <source>
        <dbReference type="ARBA" id="ARBA00008209"/>
    </source>
</evidence>
<dbReference type="CDD" id="cd12434">
    <property type="entry name" value="RRM_RCAN_like"/>
    <property type="match status" value="1"/>
</dbReference>
<dbReference type="Proteomes" id="UP000316759">
    <property type="component" value="Unassembled WGS sequence"/>
</dbReference>
<dbReference type="AlphaFoldDB" id="A0A504Z0C6"/>
<organism evidence="3 4">
    <name type="scientific">Fasciola gigantica</name>
    <name type="common">Giant liver fluke</name>
    <dbReference type="NCBI Taxonomy" id="46835"/>
    <lineage>
        <taxon>Eukaryota</taxon>
        <taxon>Metazoa</taxon>
        <taxon>Spiralia</taxon>
        <taxon>Lophotrochozoa</taxon>
        <taxon>Platyhelminthes</taxon>
        <taxon>Trematoda</taxon>
        <taxon>Digenea</taxon>
        <taxon>Plagiorchiida</taxon>
        <taxon>Echinostomata</taxon>
        <taxon>Echinostomatoidea</taxon>
        <taxon>Fasciolidae</taxon>
        <taxon>Fasciola</taxon>
    </lineage>
</organism>
<dbReference type="GO" id="GO:0005737">
    <property type="term" value="C:cytoplasm"/>
    <property type="evidence" value="ECO:0007669"/>
    <property type="project" value="TreeGrafter"/>
</dbReference>
<dbReference type="GO" id="GO:0003676">
    <property type="term" value="F:nucleic acid binding"/>
    <property type="evidence" value="ECO:0007669"/>
    <property type="project" value="InterPro"/>
</dbReference>
<accession>A0A504Z0C6</accession>
<evidence type="ECO:0000313" key="3">
    <source>
        <dbReference type="EMBL" id="TPP67174.1"/>
    </source>
</evidence>
<dbReference type="GO" id="GO:0008597">
    <property type="term" value="F:calcium-dependent protein serine/threonine phosphatase regulator activity"/>
    <property type="evidence" value="ECO:0007669"/>
    <property type="project" value="TreeGrafter"/>
</dbReference>
<dbReference type="PANTHER" id="PTHR10300:SF14">
    <property type="entry name" value="PROTEIN SARAH"/>
    <property type="match status" value="1"/>
</dbReference>
<dbReference type="GO" id="GO:0005634">
    <property type="term" value="C:nucleus"/>
    <property type="evidence" value="ECO:0007669"/>
    <property type="project" value="TreeGrafter"/>
</dbReference>
<evidence type="ECO:0000256" key="2">
    <source>
        <dbReference type="SAM" id="MobiDB-lite"/>
    </source>
</evidence>
<dbReference type="GO" id="GO:0019722">
    <property type="term" value="P:calcium-mediated signaling"/>
    <property type="evidence" value="ECO:0007669"/>
    <property type="project" value="InterPro"/>
</dbReference>
<dbReference type="PANTHER" id="PTHR10300">
    <property type="entry name" value="CALCIPRESSIN"/>
    <property type="match status" value="1"/>
</dbReference>